<feature type="region of interest" description="Disordered" evidence="1">
    <location>
        <begin position="1"/>
        <end position="49"/>
    </location>
</feature>
<accession>A0A8J3BNE3</accession>
<evidence type="ECO:0000313" key="3">
    <source>
        <dbReference type="Proteomes" id="UP000662200"/>
    </source>
</evidence>
<feature type="compositionally biased region" description="Polar residues" evidence="1">
    <location>
        <begin position="1"/>
        <end position="12"/>
    </location>
</feature>
<sequence>MRDAGVSTNRETTLVGPGHEPANQLKGWHESDTPWFRETPASRSTPLDRFDVTDSRRYYGTGK</sequence>
<reference evidence="2" key="2">
    <citation type="submission" date="2020-09" db="EMBL/GenBank/DDBJ databases">
        <authorList>
            <person name="Sun Q."/>
            <person name="Ohkuma M."/>
        </authorList>
    </citation>
    <scope>NUCLEOTIDE SEQUENCE</scope>
    <source>
        <strain evidence="2">JCM 3091</strain>
    </source>
</reference>
<gene>
    <name evidence="2" type="ORF">GCM10010124_25570</name>
</gene>
<dbReference type="AlphaFoldDB" id="A0A8J3BNE3"/>
<comment type="caution">
    <text evidence="2">The sequence shown here is derived from an EMBL/GenBank/DDBJ whole genome shotgun (WGS) entry which is preliminary data.</text>
</comment>
<reference evidence="2" key="1">
    <citation type="journal article" date="2014" name="Int. J. Syst. Evol. Microbiol.">
        <title>Complete genome sequence of Corynebacterium casei LMG S-19264T (=DSM 44701T), isolated from a smear-ripened cheese.</title>
        <authorList>
            <consortium name="US DOE Joint Genome Institute (JGI-PGF)"/>
            <person name="Walter F."/>
            <person name="Albersmeier A."/>
            <person name="Kalinowski J."/>
            <person name="Ruckert C."/>
        </authorList>
    </citation>
    <scope>NUCLEOTIDE SEQUENCE</scope>
    <source>
        <strain evidence="2">JCM 3091</strain>
    </source>
</reference>
<evidence type="ECO:0000256" key="1">
    <source>
        <dbReference type="SAM" id="MobiDB-lite"/>
    </source>
</evidence>
<dbReference type="Proteomes" id="UP000662200">
    <property type="component" value="Unassembled WGS sequence"/>
</dbReference>
<organism evidence="2 3">
    <name type="scientific">Pilimelia terevasa</name>
    <dbReference type="NCBI Taxonomy" id="53372"/>
    <lineage>
        <taxon>Bacteria</taxon>
        <taxon>Bacillati</taxon>
        <taxon>Actinomycetota</taxon>
        <taxon>Actinomycetes</taxon>
        <taxon>Micromonosporales</taxon>
        <taxon>Micromonosporaceae</taxon>
        <taxon>Pilimelia</taxon>
    </lineage>
</organism>
<keyword evidence="3" id="KW-1185">Reference proteome</keyword>
<dbReference type="EMBL" id="BMQC01000008">
    <property type="protein sequence ID" value="GGK31672.1"/>
    <property type="molecule type" value="Genomic_DNA"/>
</dbReference>
<name>A0A8J3BNE3_9ACTN</name>
<proteinExistence type="predicted"/>
<evidence type="ECO:0000313" key="2">
    <source>
        <dbReference type="EMBL" id="GGK31672.1"/>
    </source>
</evidence>
<protein>
    <submittedName>
        <fullName evidence="2">Uncharacterized protein</fullName>
    </submittedName>
</protein>